<reference evidence="9" key="1">
    <citation type="submission" date="2025-08" db="UniProtKB">
        <authorList>
            <consortium name="RefSeq"/>
        </authorList>
    </citation>
    <scope>IDENTIFICATION</scope>
    <source>
        <tissue evidence="9">Tentacle</tissue>
    </source>
</reference>
<dbReference type="RefSeq" id="XP_031554256.1">
    <property type="nucleotide sequence ID" value="XM_031698396.1"/>
</dbReference>
<keyword evidence="3 6" id="KW-0812">Transmembrane</keyword>
<dbReference type="GeneID" id="116291252"/>
<dbReference type="GO" id="GO:0015297">
    <property type="term" value="F:antiporter activity"/>
    <property type="evidence" value="ECO:0007669"/>
    <property type="project" value="InterPro"/>
</dbReference>
<feature type="transmembrane region" description="Helical" evidence="6">
    <location>
        <begin position="363"/>
        <end position="384"/>
    </location>
</feature>
<feature type="transmembrane region" description="Helical" evidence="6">
    <location>
        <begin position="208"/>
        <end position="227"/>
    </location>
</feature>
<evidence type="ECO:0000256" key="6">
    <source>
        <dbReference type="RuleBase" id="RU004914"/>
    </source>
</evidence>
<keyword evidence="5 6" id="KW-0472">Membrane</keyword>
<keyword evidence="8" id="KW-1185">Reference proteome</keyword>
<evidence type="ECO:0000256" key="7">
    <source>
        <dbReference type="SAM" id="MobiDB-lite"/>
    </source>
</evidence>
<accession>A0A6P8HEU1</accession>
<dbReference type="GO" id="GO:1990961">
    <property type="term" value="P:xenobiotic detoxification by transmembrane export across the plasma membrane"/>
    <property type="evidence" value="ECO:0007669"/>
    <property type="project" value="InterPro"/>
</dbReference>
<feature type="region of interest" description="Disordered" evidence="7">
    <location>
        <begin position="457"/>
        <end position="491"/>
    </location>
</feature>
<comment type="subcellular location">
    <subcellularLocation>
        <location evidence="1">Membrane</location>
        <topology evidence="1">Multi-pass membrane protein</topology>
    </subcellularLocation>
</comment>
<gene>
    <name evidence="9" type="primary">LOC116291252</name>
</gene>
<dbReference type="GO" id="GO:0042910">
    <property type="term" value="F:xenobiotic transmembrane transporter activity"/>
    <property type="evidence" value="ECO:0007669"/>
    <property type="project" value="InterPro"/>
</dbReference>
<feature type="transmembrane region" description="Helical" evidence="6">
    <location>
        <begin position="175"/>
        <end position="196"/>
    </location>
</feature>
<dbReference type="CDD" id="cd13132">
    <property type="entry name" value="MATE_eukaryotic"/>
    <property type="match status" value="1"/>
</dbReference>
<dbReference type="PANTHER" id="PTHR11206">
    <property type="entry name" value="MULTIDRUG RESISTANCE PROTEIN"/>
    <property type="match status" value="1"/>
</dbReference>
<protein>
    <recommendedName>
        <fullName evidence="6">Multidrug and toxin extrusion protein</fullName>
    </recommendedName>
</protein>
<evidence type="ECO:0000256" key="4">
    <source>
        <dbReference type="ARBA" id="ARBA00022989"/>
    </source>
</evidence>
<dbReference type="KEGG" id="aten:116291252"/>
<keyword evidence="4 6" id="KW-1133">Transmembrane helix</keyword>
<dbReference type="InterPro" id="IPR002528">
    <property type="entry name" value="MATE_fam"/>
</dbReference>
<dbReference type="Proteomes" id="UP000515163">
    <property type="component" value="Unplaced"/>
</dbReference>
<dbReference type="NCBIfam" id="TIGR00797">
    <property type="entry name" value="matE"/>
    <property type="match status" value="1"/>
</dbReference>
<dbReference type="InParanoid" id="A0A6P8HEU1"/>
<feature type="transmembrane region" description="Helical" evidence="6">
    <location>
        <begin position="519"/>
        <end position="537"/>
    </location>
</feature>
<proteinExistence type="inferred from homology"/>
<dbReference type="SMR" id="A0A6P8HEU1"/>
<feature type="transmembrane region" description="Helical" evidence="6">
    <location>
        <begin position="322"/>
        <end position="343"/>
    </location>
</feature>
<feature type="transmembrane region" description="Helical" evidence="6">
    <location>
        <begin position="105"/>
        <end position="131"/>
    </location>
</feature>
<name>A0A6P8HEU1_ACTTE</name>
<feature type="transmembrane region" description="Helical" evidence="6">
    <location>
        <begin position="421"/>
        <end position="444"/>
    </location>
</feature>
<dbReference type="InterPro" id="IPR045069">
    <property type="entry name" value="MATE_euk"/>
</dbReference>
<evidence type="ECO:0000313" key="8">
    <source>
        <dbReference type="Proteomes" id="UP000515163"/>
    </source>
</evidence>
<feature type="transmembrane region" description="Helical" evidence="6">
    <location>
        <begin position="62"/>
        <end position="84"/>
    </location>
</feature>
<organism evidence="8 9">
    <name type="scientific">Actinia tenebrosa</name>
    <name type="common">Australian red waratah sea anemone</name>
    <dbReference type="NCBI Taxonomy" id="6105"/>
    <lineage>
        <taxon>Eukaryota</taxon>
        <taxon>Metazoa</taxon>
        <taxon>Cnidaria</taxon>
        <taxon>Anthozoa</taxon>
        <taxon>Hexacorallia</taxon>
        <taxon>Actiniaria</taxon>
        <taxon>Actiniidae</taxon>
        <taxon>Actinia</taxon>
    </lineage>
</organism>
<feature type="compositionally biased region" description="Basic and acidic residues" evidence="7">
    <location>
        <begin position="457"/>
        <end position="468"/>
    </location>
</feature>
<dbReference type="AlphaFoldDB" id="A0A6P8HEU1"/>
<evidence type="ECO:0000313" key="9">
    <source>
        <dbReference type="RefSeq" id="XP_031554256.1"/>
    </source>
</evidence>
<feature type="transmembrane region" description="Helical" evidence="6">
    <location>
        <begin position="143"/>
        <end position="163"/>
    </location>
</feature>
<feature type="transmembrane region" description="Helical" evidence="6">
    <location>
        <begin position="396"/>
        <end position="415"/>
    </location>
</feature>
<sequence length="541" mass="59861">MIMGYKDALSSMAKTLPISTFKNLFQLIWPLYLSLLIRRFVGPINAAFAGRVGTKELGAVGISYGLLAVTATGLGSGLAVSYETMAAKALGARQYHMVGILLQKAFLLVGCLCIFVTSLWFHVCALLRLIGIPVDVAEKSEEYLLMYIPSMLGIFLFRILRAYLIVQRNVIPSSIVAFIGVAFLVPFNYACMYLFHWGVSGIAIASDFSYFLMVLLMILYILITGIYEETWPGLTARCFLQWKKYLTLAIPGALSFLLKSSVHEIALIAIGRLGEVETAAQTGLFTTTKAMLTLPFAIAMPMNINIAKNFGERNPEESRRTAIVGGLFNLVISLVFAGGLLALKDVIGGVFTNDVAVQTLISHVTPFAAFSFLLESITTVMFVICLSLRLQLHSTVIYFISCYLIGLPLGISLALHKKELSLLWCGLAVGFCVQFFMFSVLFFFQVDFERISEERAKADDDQEKEKTEYSPVKTVEDESCQEEGTEKSDAENLFAEDKDDTRVGDDEEKITLKLIGKRFLIFGIAIFCLIVSIVIRVKVGL</sequence>
<evidence type="ECO:0000256" key="1">
    <source>
        <dbReference type="ARBA" id="ARBA00004141"/>
    </source>
</evidence>
<dbReference type="GO" id="GO:0016020">
    <property type="term" value="C:membrane"/>
    <property type="evidence" value="ECO:0007669"/>
    <property type="project" value="UniProtKB-SubCell"/>
</dbReference>
<comment type="similarity">
    <text evidence="2 6">Belongs to the multi antimicrobial extrusion (MATE) (TC 2.A.66.1) family.</text>
</comment>
<dbReference type="OrthoDB" id="2126698at2759"/>
<evidence type="ECO:0000256" key="3">
    <source>
        <dbReference type="ARBA" id="ARBA00022692"/>
    </source>
</evidence>
<evidence type="ECO:0000256" key="2">
    <source>
        <dbReference type="ARBA" id="ARBA00010199"/>
    </source>
</evidence>
<dbReference type="Pfam" id="PF01554">
    <property type="entry name" value="MatE"/>
    <property type="match status" value="2"/>
</dbReference>
<evidence type="ECO:0000256" key="5">
    <source>
        <dbReference type="ARBA" id="ARBA00023136"/>
    </source>
</evidence>